<dbReference type="InterPro" id="IPR012677">
    <property type="entry name" value="Nucleotide-bd_a/b_plait_sf"/>
</dbReference>
<dbReference type="CDD" id="cd01168">
    <property type="entry name" value="adenosine_kinase"/>
    <property type="match status" value="1"/>
</dbReference>
<dbReference type="InterPro" id="IPR011611">
    <property type="entry name" value="PfkB_dom"/>
</dbReference>
<dbReference type="CDD" id="cd23596">
    <property type="entry name" value="TFP_LU_ECD_Tkv"/>
    <property type="match status" value="1"/>
</dbReference>
<dbReference type="InterPro" id="IPR035979">
    <property type="entry name" value="RBD_domain_sf"/>
</dbReference>
<dbReference type="Pfam" id="PF00294">
    <property type="entry name" value="PfkB"/>
    <property type="match status" value="1"/>
</dbReference>
<dbReference type="Gene3D" id="2.10.60.10">
    <property type="entry name" value="CD59"/>
    <property type="match status" value="1"/>
</dbReference>
<evidence type="ECO:0000256" key="9">
    <source>
        <dbReference type="ARBA" id="ARBA00022726"/>
    </source>
</evidence>
<dbReference type="GO" id="GO:0005886">
    <property type="term" value="C:plasma membrane"/>
    <property type="evidence" value="ECO:0007669"/>
    <property type="project" value="TreeGrafter"/>
</dbReference>
<dbReference type="Proteomes" id="UP000076502">
    <property type="component" value="Unassembled WGS sequence"/>
</dbReference>
<evidence type="ECO:0000256" key="15">
    <source>
        <dbReference type="ARBA" id="ARBA00022989"/>
    </source>
</evidence>
<keyword evidence="16 22" id="KW-0472">Membrane</keyword>
<dbReference type="Gene3D" id="3.30.200.20">
    <property type="entry name" value="Phosphorylase Kinase, domain 1"/>
    <property type="match status" value="1"/>
</dbReference>
<dbReference type="PROSITE" id="PS00107">
    <property type="entry name" value="PROTEIN_KINASE_ATP"/>
    <property type="match status" value="1"/>
</dbReference>
<dbReference type="Pfam" id="PF01064">
    <property type="entry name" value="Activin_recp"/>
    <property type="match status" value="1"/>
</dbReference>
<protein>
    <submittedName>
        <fullName evidence="27">Bone morphogenetic protein receptor type-1B</fullName>
    </submittedName>
</protein>
<dbReference type="InterPro" id="IPR003605">
    <property type="entry name" value="GS_dom"/>
</dbReference>
<dbReference type="InterPro" id="IPR001805">
    <property type="entry name" value="Adenokinase"/>
</dbReference>
<dbReference type="PROSITE" id="PS50158">
    <property type="entry name" value="ZF_CCHC"/>
    <property type="match status" value="1"/>
</dbReference>
<dbReference type="GO" id="GO:0004001">
    <property type="term" value="F:adenosine kinase activity"/>
    <property type="evidence" value="ECO:0007669"/>
    <property type="project" value="InterPro"/>
</dbReference>
<comment type="similarity">
    <text evidence="4">Belongs to the protein kinase superfamily. TKL Ser/Thr protein kinase family. TGFB receptor subfamily.</text>
</comment>
<dbReference type="CDD" id="cd12343">
    <property type="entry name" value="RRM1_2_CoAA_like"/>
    <property type="match status" value="1"/>
</dbReference>
<dbReference type="FunFam" id="3.40.1190.20:FF:000006">
    <property type="entry name" value="Adenosine kinase 2"/>
    <property type="match status" value="1"/>
</dbReference>
<dbReference type="InterPro" id="IPR000504">
    <property type="entry name" value="RRM_dom"/>
</dbReference>
<dbReference type="SUPFAM" id="SSF56112">
    <property type="entry name" value="Protein kinase-like (PK-like)"/>
    <property type="match status" value="1"/>
</dbReference>
<dbReference type="Pfam" id="PF08515">
    <property type="entry name" value="TGF_beta_GS"/>
    <property type="match status" value="1"/>
</dbReference>
<dbReference type="InterPro" id="IPR017441">
    <property type="entry name" value="Protein_kinase_ATP_BS"/>
</dbReference>
<comment type="subcellular location">
    <subcellularLocation>
        <location evidence="2">Membrane</location>
        <topology evidence="2">Single-pass type I membrane protein</topology>
    </subcellularLocation>
</comment>
<dbReference type="SMART" id="SM00467">
    <property type="entry name" value="GS"/>
    <property type="match status" value="1"/>
</dbReference>
<dbReference type="Gene3D" id="3.30.70.330">
    <property type="match status" value="1"/>
</dbReference>
<feature type="domain" description="GS" evidence="26">
    <location>
        <begin position="181"/>
        <end position="208"/>
    </location>
</feature>
<keyword evidence="11 21" id="KW-0547">Nucleotide-binding</keyword>
<keyword evidence="7" id="KW-0808">Transferase</keyword>
<dbReference type="GO" id="GO:0044209">
    <property type="term" value="P:AMP salvage"/>
    <property type="evidence" value="ECO:0007669"/>
    <property type="project" value="UniProtKB-UniPathway"/>
</dbReference>
<comment type="cofactor">
    <cofactor evidence="1">
        <name>Mg(2+)</name>
        <dbReference type="ChEBI" id="CHEBI:18420"/>
    </cofactor>
</comment>
<keyword evidence="28" id="KW-1185">Reference proteome</keyword>
<evidence type="ECO:0000256" key="8">
    <source>
        <dbReference type="ARBA" id="ARBA00022692"/>
    </source>
</evidence>
<dbReference type="FunFam" id="3.30.200.20:FF:000055">
    <property type="entry name" value="Receptor protein serine/threonine kinase"/>
    <property type="match status" value="1"/>
</dbReference>
<dbReference type="InterPro" id="IPR029056">
    <property type="entry name" value="Ribokinase-like"/>
</dbReference>
<evidence type="ECO:0000256" key="22">
    <source>
        <dbReference type="SAM" id="Phobius"/>
    </source>
</evidence>
<dbReference type="SUPFAM" id="SSF53613">
    <property type="entry name" value="Ribokinase-like"/>
    <property type="match status" value="1"/>
</dbReference>
<feature type="domain" description="Protein kinase" evidence="23">
    <location>
        <begin position="209"/>
        <end position="490"/>
    </location>
</feature>
<comment type="pathway">
    <text evidence="3">Purine metabolism; AMP biosynthesis via salvage pathway; AMP from adenosine: step 1/1.</text>
</comment>
<dbReference type="SUPFAM" id="SSF57302">
    <property type="entry name" value="Snake toxin-like"/>
    <property type="match status" value="1"/>
</dbReference>
<dbReference type="Gene3D" id="4.10.60.10">
    <property type="entry name" value="Zinc finger, CCHC-type"/>
    <property type="match status" value="1"/>
</dbReference>
<feature type="binding site" evidence="21">
    <location>
        <position position="236"/>
    </location>
    <ligand>
        <name>ATP</name>
        <dbReference type="ChEBI" id="CHEBI:30616"/>
    </ligand>
</feature>
<dbReference type="SMART" id="SM00343">
    <property type="entry name" value="ZnF_C2HC"/>
    <property type="match status" value="1"/>
</dbReference>
<feature type="transmembrane region" description="Helical" evidence="22">
    <location>
        <begin position="15"/>
        <end position="38"/>
    </location>
</feature>
<dbReference type="InterPro" id="IPR045860">
    <property type="entry name" value="Snake_toxin-like_sf"/>
</dbReference>
<comment type="similarity">
    <text evidence="5">Belongs to the carbohydrate kinase PfkB family.</text>
</comment>
<evidence type="ECO:0000256" key="21">
    <source>
        <dbReference type="PROSITE-ProRule" id="PRU10141"/>
    </source>
</evidence>
<dbReference type="InterPro" id="IPR001878">
    <property type="entry name" value="Znf_CCHC"/>
</dbReference>
<proteinExistence type="inferred from homology"/>
<dbReference type="PROSITE" id="PS50102">
    <property type="entry name" value="RRM"/>
    <property type="match status" value="1"/>
</dbReference>
<dbReference type="PROSITE" id="PS00584">
    <property type="entry name" value="PFKB_KINASES_2"/>
    <property type="match status" value="1"/>
</dbReference>
<keyword evidence="15 22" id="KW-1133">Transmembrane helix</keyword>
<feature type="active site" description="Proton acceptor" evidence="18">
    <location>
        <position position="1039"/>
    </location>
</feature>
<keyword evidence="14 20" id="KW-0694">RNA-binding</keyword>
<evidence type="ECO:0000256" key="5">
    <source>
        <dbReference type="ARBA" id="ARBA00010688"/>
    </source>
</evidence>
<evidence type="ECO:0000256" key="12">
    <source>
        <dbReference type="ARBA" id="ARBA00022777"/>
    </source>
</evidence>
<accession>A0A154PIR7</accession>
<dbReference type="AlphaFoldDB" id="A0A154PIR7"/>
<keyword evidence="10" id="KW-0732">Signal</keyword>
<evidence type="ECO:0000256" key="3">
    <source>
        <dbReference type="ARBA" id="ARBA00004801"/>
    </source>
</evidence>
<dbReference type="UniPathway" id="UPA00588">
    <property type="reaction ID" value="UER00659"/>
</dbReference>
<dbReference type="Pfam" id="PF00069">
    <property type="entry name" value="Pkinase"/>
    <property type="match status" value="1"/>
</dbReference>
<feature type="domain" description="CCHC-type" evidence="25">
    <location>
        <begin position="594"/>
        <end position="609"/>
    </location>
</feature>
<dbReference type="GO" id="GO:0004675">
    <property type="term" value="F:transmembrane receptor protein serine/threonine kinase activity"/>
    <property type="evidence" value="ECO:0007669"/>
    <property type="project" value="InterPro"/>
</dbReference>
<evidence type="ECO:0000259" key="26">
    <source>
        <dbReference type="PROSITE" id="PS51256"/>
    </source>
</evidence>
<dbReference type="InterPro" id="IPR008271">
    <property type="entry name" value="Ser/Thr_kinase_AS"/>
</dbReference>
<keyword evidence="6" id="KW-0723">Serine/threonine-protein kinase</keyword>
<keyword evidence="9" id="KW-0660">Purine salvage</keyword>
<dbReference type="Pfam" id="PF00076">
    <property type="entry name" value="RRM_1"/>
    <property type="match status" value="1"/>
</dbReference>
<keyword evidence="8 22" id="KW-0812">Transmembrane</keyword>
<dbReference type="PROSITE" id="PS00108">
    <property type="entry name" value="PROTEIN_KINASE_ST"/>
    <property type="match status" value="1"/>
</dbReference>
<dbReference type="PROSITE" id="PS51256">
    <property type="entry name" value="GS"/>
    <property type="match status" value="1"/>
</dbReference>
<reference evidence="27 28" key="1">
    <citation type="submission" date="2015-07" db="EMBL/GenBank/DDBJ databases">
        <title>The genome of Dufourea novaeangliae.</title>
        <authorList>
            <person name="Pan H."/>
            <person name="Kapheim K."/>
        </authorList>
    </citation>
    <scope>NUCLEOTIDE SEQUENCE [LARGE SCALE GENOMIC DNA]</scope>
    <source>
        <strain evidence="27">0120121106</strain>
        <tissue evidence="27">Whole body</tissue>
    </source>
</reference>
<feature type="domain" description="RRM" evidence="24">
    <location>
        <begin position="510"/>
        <end position="580"/>
    </location>
</feature>
<evidence type="ECO:0000256" key="17">
    <source>
        <dbReference type="ARBA" id="ARBA00023170"/>
    </source>
</evidence>
<dbReference type="PANTHER" id="PTHR23255:SF68">
    <property type="entry name" value="RECEPTOR PROTEIN SERINE_THREONINE KINASE"/>
    <property type="match status" value="1"/>
</dbReference>
<evidence type="ECO:0000313" key="27">
    <source>
        <dbReference type="EMBL" id="KZC11776.1"/>
    </source>
</evidence>
<evidence type="ECO:0000256" key="14">
    <source>
        <dbReference type="ARBA" id="ARBA00022884"/>
    </source>
</evidence>
<gene>
    <name evidence="27" type="ORF">WN55_03612</name>
</gene>
<dbReference type="FunFam" id="2.10.60.10:FF:000021">
    <property type="entry name" value="Receptor protein serine/threonine kinase"/>
    <property type="match status" value="1"/>
</dbReference>
<dbReference type="InterPro" id="IPR000333">
    <property type="entry name" value="TGFB_receptor"/>
</dbReference>
<dbReference type="Gene3D" id="3.40.1190.20">
    <property type="match status" value="1"/>
</dbReference>
<dbReference type="GO" id="GO:0006166">
    <property type="term" value="P:purine ribonucleoside salvage"/>
    <property type="evidence" value="ECO:0007669"/>
    <property type="project" value="UniProtKB-KW"/>
</dbReference>
<dbReference type="PRINTS" id="PR00989">
    <property type="entry name" value="ADENOKINASE"/>
</dbReference>
<dbReference type="SUPFAM" id="SSF54928">
    <property type="entry name" value="RNA-binding domain, RBD"/>
    <property type="match status" value="2"/>
</dbReference>
<keyword evidence="12" id="KW-0418">Kinase</keyword>
<dbReference type="GO" id="GO:0005524">
    <property type="term" value="F:ATP binding"/>
    <property type="evidence" value="ECO:0007669"/>
    <property type="project" value="UniProtKB-UniRule"/>
</dbReference>
<dbReference type="SMART" id="SM00220">
    <property type="entry name" value="S_TKc"/>
    <property type="match status" value="1"/>
</dbReference>
<feature type="transmembrane region" description="Helical" evidence="22">
    <location>
        <begin position="142"/>
        <end position="164"/>
    </location>
</feature>
<evidence type="ECO:0000256" key="4">
    <source>
        <dbReference type="ARBA" id="ARBA00009605"/>
    </source>
</evidence>
<evidence type="ECO:0000259" key="25">
    <source>
        <dbReference type="PROSITE" id="PS50158"/>
    </source>
</evidence>
<dbReference type="GO" id="GO:0003723">
    <property type="term" value="F:RNA binding"/>
    <property type="evidence" value="ECO:0007669"/>
    <property type="project" value="UniProtKB-UniRule"/>
</dbReference>
<dbReference type="Pfam" id="PF00098">
    <property type="entry name" value="zf-CCHC"/>
    <property type="match status" value="1"/>
</dbReference>
<keyword evidence="19" id="KW-0479">Metal-binding</keyword>
<keyword evidence="19" id="KW-0863">Zinc-finger</keyword>
<dbReference type="PROSITE" id="PS50011">
    <property type="entry name" value="PROTEIN_KINASE_DOM"/>
    <property type="match status" value="1"/>
</dbReference>
<evidence type="ECO:0000256" key="6">
    <source>
        <dbReference type="ARBA" id="ARBA00022527"/>
    </source>
</evidence>
<evidence type="ECO:0000259" key="23">
    <source>
        <dbReference type="PROSITE" id="PS50011"/>
    </source>
</evidence>
<evidence type="ECO:0000256" key="18">
    <source>
        <dbReference type="PIRSR" id="PIRSR601805-1"/>
    </source>
</evidence>
<evidence type="ECO:0000256" key="20">
    <source>
        <dbReference type="PROSITE-ProRule" id="PRU00176"/>
    </source>
</evidence>
<evidence type="ECO:0000256" key="10">
    <source>
        <dbReference type="ARBA" id="ARBA00022729"/>
    </source>
</evidence>
<name>A0A154PIR7_DUFNO</name>
<dbReference type="Gene3D" id="3.30.1110.10">
    <property type="match status" value="1"/>
</dbReference>
<dbReference type="InterPro" id="IPR000719">
    <property type="entry name" value="Prot_kinase_dom"/>
</dbReference>
<evidence type="ECO:0000256" key="16">
    <source>
        <dbReference type="ARBA" id="ARBA00023136"/>
    </source>
</evidence>
<dbReference type="Gene3D" id="1.10.510.10">
    <property type="entry name" value="Transferase(Phosphotransferase) domain 1"/>
    <property type="match status" value="1"/>
</dbReference>
<evidence type="ECO:0000256" key="1">
    <source>
        <dbReference type="ARBA" id="ARBA00001946"/>
    </source>
</evidence>
<dbReference type="OrthoDB" id="69842at2759"/>
<evidence type="ECO:0000259" key="24">
    <source>
        <dbReference type="PROSITE" id="PS50102"/>
    </source>
</evidence>
<evidence type="ECO:0000256" key="2">
    <source>
        <dbReference type="ARBA" id="ARBA00004479"/>
    </source>
</evidence>
<dbReference type="SMART" id="SM00360">
    <property type="entry name" value="RRM"/>
    <property type="match status" value="1"/>
</dbReference>
<dbReference type="GO" id="GO:0071363">
    <property type="term" value="P:cellular response to growth factor stimulus"/>
    <property type="evidence" value="ECO:0007669"/>
    <property type="project" value="TreeGrafter"/>
</dbReference>
<dbReference type="EMBL" id="KQ434931">
    <property type="protein sequence ID" value="KZC11776.1"/>
    <property type="molecule type" value="Genomic_DNA"/>
</dbReference>
<keyword evidence="17 27" id="KW-0675">Receptor</keyword>
<dbReference type="PANTHER" id="PTHR23255">
    <property type="entry name" value="TRANSFORMING GROWTH FACTOR-BETA RECEPTOR TYPE I AND II"/>
    <property type="match status" value="1"/>
</dbReference>
<dbReference type="InterPro" id="IPR002173">
    <property type="entry name" value="Carboh/pur_kinase_PfkB_CS"/>
</dbReference>
<dbReference type="InterPro" id="IPR000472">
    <property type="entry name" value="Activin_recp"/>
</dbReference>
<evidence type="ECO:0000313" key="28">
    <source>
        <dbReference type="Proteomes" id="UP000076502"/>
    </source>
</evidence>
<evidence type="ECO:0000256" key="7">
    <source>
        <dbReference type="ARBA" id="ARBA00022679"/>
    </source>
</evidence>
<evidence type="ECO:0000256" key="19">
    <source>
        <dbReference type="PROSITE-ProRule" id="PRU00047"/>
    </source>
</evidence>
<sequence length="1085" mass="119984">MAALSATPGRRGCKYGLWIGLGVFIARLVGALGITCYCEGHCPDDRQNGTCEGRPGGHCFSAVEEVWDAEAGEYVPEWSFGCLPPDEQGFMQCKGYLVPHLQGKSIICCNKSALCNKDLFPEYKPRPTAAPNPMAIASGAPLIILATVLSVCLMVISIAMVIIYHRYRRKERGPCLVPSQGTLKDFIDQSSGSGSGLPLLVQRTIAKQLALSQCVGKGRYGEVWLARWRGERVAVKVFFTLEEASWFRETEIYQTVLMRHDNILGFIAADIKGTGSWTQMLLITDYHERGSLHDYLQTAVLDHPSLLAICLSIASGIAHLHTEIFGTRGKPAIAHRDIKSRNILVKRNGECAIADFGLAVRYISESGEIDIAPNTRVGTRRYMAPEVLDETLNTSSFDAFKMADMYSVGLVLWEACRRCVTGGRNSMVEPYALPYHDVVPSDPDFEDMRLAVCAKRLRPLIPARWENDPHMENEEAGRNAIQNLNGHIVHGQPIKCEAAKSRKGPNTPTTKIFVGNLTDNTKAPQVRELFAKYGTVVECDIVRNYGFVHLEATGDVNDAIKELNGQMVDGQPMKVQISTSRVRQRPGMGDPEQCYRCGRGGHWSKECPKGGMGGGPDRNGYRERMFGRDPYPPPPPPPFLRDRLMGGGRFGDYESYYDRRGFEDTRDLYERRFTGMTGPCDMGSSMCGLDFPPMTMPPLPPRRDPMPPMPPLGMGSMRDTGFSRGNEYGMFSRRSPPPSGNNGRFREGLLLGMGNPLLDISANVGSDFLKKYDLNSNDAILAGDKHKPMYDELIEKYKADIIAGGSVQNTMRVAQWFLGKPKIAVYMGCVGTDKYAKILEDKAQADGLNVRYQYTSKEPTGTCAVLITGNERSLCANLAAANCFSPSHIEEPENKKLLDAAEYIYVSGFFLTVSPESIQTVARHAFESNKMFMMNLNAPFLCEFYKEPMLAALPYVDILFGNETEADAFGKANNFRTTDRKEIALKLSQMEKLNEKRQRIVVITQGADSILVAKDNTVTEYPANKLPPEKVIDTNGAGDAFVGGFLAQLIQGKSIEICLKCGIWAATQIVQRSGCTYEGKPNFTP</sequence>
<dbReference type="InterPro" id="IPR011009">
    <property type="entry name" value="Kinase-like_dom_sf"/>
</dbReference>
<dbReference type="GO" id="GO:0008270">
    <property type="term" value="F:zinc ion binding"/>
    <property type="evidence" value="ECO:0007669"/>
    <property type="project" value="UniProtKB-KW"/>
</dbReference>
<evidence type="ECO:0000256" key="13">
    <source>
        <dbReference type="ARBA" id="ARBA00022840"/>
    </source>
</evidence>
<organism evidence="27 28">
    <name type="scientific">Dufourea novaeangliae</name>
    <name type="common">Sweat bee</name>
    <dbReference type="NCBI Taxonomy" id="178035"/>
    <lineage>
        <taxon>Eukaryota</taxon>
        <taxon>Metazoa</taxon>
        <taxon>Ecdysozoa</taxon>
        <taxon>Arthropoda</taxon>
        <taxon>Hexapoda</taxon>
        <taxon>Insecta</taxon>
        <taxon>Pterygota</taxon>
        <taxon>Neoptera</taxon>
        <taxon>Endopterygota</taxon>
        <taxon>Hymenoptera</taxon>
        <taxon>Apocrita</taxon>
        <taxon>Aculeata</taxon>
        <taxon>Apoidea</taxon>
        <taxon>Anthophila</taxon>
        <taxon>Halictidae</taxon>
        <taxon>Rophitinae</taxon>
        <taxon>Dufourea</taxon>
    </lineage>
</organism>
<evidence type="ECO:0000256" key="11">
    <source>
        <dbReference type="ARBA" id="ARBA00022741"/>
    </source>
</evidence>
<dbReference type="GO" id="GO:0043235">
    <property type="term" value="C:receptor complex"/>
    <property type="evidence" value="ECO:0007669"/>
    <property type="project" value="TreeGrafter"/>
</dbReference>
<dbReference type="STRING" id="178035.A0A154PIR7"/>
<keyword evidence="13 21" id="KW-0067">ATP-binding</keyword>
<keyword evidence="19" id="KW-0862">Zinc</keyword>